<evidence type="ECO:0000259" key="6">
    <source>
        <dbReference type="Pfam" id="PF00884"/>
    </source>
</evidence>
<organism evidence="7 8">
    <name type="scientific">Novosphingobium clariflavum</name>
    <dbReference type="NCBI Taxonomy" id="2029884"/>
    <lineage>
        <taxon>Bacteria</taxon>
        <taxon>Pseudomonadati</taxon>
        <taxon>Pseudomonadota</taxon>
        <taxon>Alphaproteobacteria</taxon>
        <taxon>Sphingomonadales</taxon>
        <taxon>Sphingomonadaceae</taxon>
        <taxon>Novosphingobium</taxon>
    </lineage>
</organism>
<keyword evidence="2" id="KW-0479">Metal-binding</keyword>
<keyword evidence="4" id="KW-0106">Calcium</keyword>
<evidence type="ECO:0000313" key="8">
    <source>
        <dbReference type="Proteomes" id="UP001589858"/>
    </source>
</evidence>
<evidence type="ECO:0000256" key="4">
    <source>
        <dbReference type="ARBA" id="ARBA00022837"/>
    </source>
</evidence>
<gene>
    <name evidence="7" type="ORF">ACFFF8_08325</name>
</gene>
<proteinExistence type="inferred from homology"/>
<evidence type="ECO:0000256" key="2">
    <source>
        <dbReference type="ARBA" id="ARBA00022723"/>
    </source>
</evidence>
<dbReference type="InterPro" id="IPR017850">
    <property type="entry name" value="Alkaline_phosphatase_core_sf"/>
</dbReference>
<dbReference type="InterPro" id="IPR000917">
    <property type="entry name" value="Sulfatase_N"/>
</dbReference>
<dbReference type="EC" id="3.1.6.-" evidence="7"/>
<dbReference type="SUPFAM" id="SSF53649">
    <property type="entry name" value="Alkaline phosphatase-like"/>
    <property type="match status" value="1"/>
</dbReference>
<reference evidence="7 8" key="1">
    <citation type="submission" date="2024-09" db="EMBL/GenBank/DDBJ databases">
        <authorList>
            <person name="Sun Q."/>
            <person name="Mori K."/>
        </authorList>
    </citation>
    <scope>NUCLEOTIDE SEQUENCE [LARGE SCALE GENOMIC DNA]</scope>
    <source>
        <strain evidence="7 8">CICC 11035S</strain>
    </source>
</reference>
<dbReference type="Pfam" id="PF00884">
    <property type="entry name" value="Sulfatase"/>
    <property type="match status" value="1"/>
</dbReference>
<dbReference type="EMBL" id="JBHLTM010000027">
    <property type="protein sequence ID" value="MFC0684600.1"/>
    <property type="molecule type" value="Genomic_DNA"/>
</dbReference>
<dbReference type="PROSITE" id="PS00149">
    <property type="entry name" value="SULFATASE_2"/>
    <property type="match status" value="1"/>
</dbReference>
<dbReference type="PANTHER" id="PTHR42693">
    <property type="entry name" value="ARYLSULFATASE FAMILY MEMBER"/>
    <property type="match status" value="1"/>
</dbReference>
<name>A0ABV6S5U9_9SPHN</name>
<dbReference type="Gene3D" id="3.40.720.10">
    <property type="entry name" value="Alkaline Phosphatase, subunit A"/>
    <property type="match status" value="1"/>
</dbReference>
<evidence type="ECO:0000256" key="3">
    <source>
        <dbReference type="ARBA" id="ARBA00022801"/>
    </source>
</evidence>
<dbReference type="Proteomes" id="UP001589858">
    <property type="component" value="Unassembled WGS sequence"/>
</dbReference>
<feature type="region of interest" description="Disordered" evidence="5">
    <location>
        <begin position="1"/>
        <end position="25"/>
    </location>
</feature>
<feature type="compositionally biased region" description="Low complexity" evidence="5">
    <location>
        <begin position="1"/>
        <end position="17"/>
    </location>
</feature>
<evidence type="ECO:0000256" key="5">
    <source>
        <dbReference type="SAM" id="MobiDB-lite"/>
    </source>
</evidence>
<evidence type="ECO:0000313" key="7">
    <source>
        <dbReference type="EMBL" id="MFC0684600.1"/>
    </source>
</evidence>
<protein>
    <submittedName>
        <fullName evidence="7">Arylsulfatase</fullName>
        <ecNumber evidence="7">3.1.6.-</ecNumber>
    </submittedName>
</protein>
<dbReference type="Gene3D" id="3.30.1120.10">
    <property type="match status" value="1"/>
</dbReference>
<evidence type="ECO:0000256" key="1">
    <source>
        <dbReference type="ARBA" id="ARBA00008779"/>
    </source>
</evidence>
<feature type="domain" description="Sulfatase N-terminal" evidence="6">
    <location>
        <begin position="32"/>
        <end position="440"/>
    </location>
</feature>
<keyword evidence="3 7" id="KW-0378">Hydrolase</keyword>
<dbReference type="RefSeq" id="WP_379489319.1">
    <property type="nucleotide sequence ID" value="NZ_JAPCWC010000004.1"/>
</dbReference>
<dbReference type="InterPro" id="IPR024607">
    <property type="entry name" value="Sulfatase_CS"/>
</dbReference>
<comment type="caution">
    <text evidence="7">The sequence shown here is derived from an EMBL/GenBank/DDBJ whole genome shotgun (WGS) entry which is preliminary data.</text>
</comment>
<dbReference type="PANTHER" id="PTHR42693:SF33">
    <property type="entry name" value="ARYLSULFATASE"/>
    <property type="match status" value="1"/>
</dbReference>
<dbReference type="InterPro" id="IPR050738">
    <property type="entry name" value="Sulfatase"/>
</dbReference>
<dbReference type="GO" id="GO:0016787">
    <property type="term" value="F:hydrolase activity"/>
    <property type="evidence" value="ECO:0007669"/>
    <property type="project" value="UniProtKB-KW"/>
</dbReference>
<accession>A0ABV6S5U9</accession>
<sequence>MAVPAAAAASSPSEVAPAPSPPSAPVPAAARPNFLVIVADDLGWSDLGAFGGEIATPNLDRLALGGLRLTGFHTAPTCSPTRSMLLSGTDNHLAGLGNMAELTAPNQKDHAGYEGYLRPDVATLAERLAAGGYRTLISGKWHLGLRPEQDPHARGFQYSYALLQGASNHFGLDQATDPAKGSVYTRDGKVLPALEPGFYSSDSFAANLIYELHRSRRDTPDKPFFALLTFTAPHWPMQAPDEDIARQRGRYDAGFEAIRAARLARQEQLGLLPKGTAAHSPRAPRGGWDSLSAADKREAARTMEIYAAMVARMDANVGRVIAALRESGELDNTVIVFLADNGAEALDARTTGAKMLARYTAGADNSLGNLGKGTSYATYGPEWAQAGTAPSWLTKAYASEGGTRTVAFVNWKGLAHPGRIEGAYVGVADIAPTLLDYAGIPATGTSFEGRTVLPVTGRSAKAWLQGRAGSVHGADEPLGTELFGSRSLRKGDWKVTDIGDGQWRLFDIAHDPGETRDLSDTYPQKRDELAADWDAYARANNVILPDQAPYRP</sequence>
<dbReference type="CDD" id="cd16025">
    <property type="entry name" value="PAS_like"/>
    <property type="match status" value="1"/>
</dbReference>
<comment type="similarity">
    <text evidence="1">Belongs to the sulfatase family.</text>
</comment>
<keyword evidence="8" id="KW-1185">Reference proteome</keyword>